<dbReference type="EMBL" id="JMSE01000364">
    <property type="protein sequence ID" value="KDN70326.1"/>
    <property type="molecule type" value="Genomic_DNA"/>
</dbReference>
<dbReference type="AlphaFoldDB" id="A0A066XX27"/>
<dbReference type="HOGENOM" id="CLU_1695360_0_0_1"/>
<evidence type="ECO:0000313" key="3">
    <source>
        <dbReference type="Proteomes" id="UP000027238"/>
    </source>
</evidence>
<comment type="caution">
    <text evidence="2">The sequence shown here is derived from an EMBL/GenBank/DDBJ whole genome shotgun (WGS) entry which is preliminary data.</text>
</comment>
<accession>A0A066XX27</accession>
<protein>
    <submittedName>
        <fullName evidence="2">Uncharacterized protein</fullName>
    </submittedName>
</protein>
<gene>
    <name evidence="2" type="ORF">CSUB01_11822</name>
</gene>
<proteinExistence type="predicted"/>
<evidence type="ECO:0000313" key="2">
    <source>
        <dbReference type="EMBL" id="KDN70326.1"/>
    </source>
</evidence>
<organism evidence="2 3">
    <name type="scientific">Colletotrichum sublineola</name>
    <name type="common">Sorghum anthracnose fungus</name>
    <dbReference type="NCBI Taxonomy" id="1173701"/>
    <lineage>
        <taxon>Eukaryota</taxon>
        <taxon>Fungi</taxon>
        <taxon>Dikarya</taxon>
        <taxon>Ascomycota</taxon>
        <taxon>Pezizomycotina</taxon>
        <taxon>Sordariomycetes</taxon>
        <taxon>Hypocreomycetidae</taxon>
        <taxon>Glomerellales</taxon>
        <taxon>Glomerellaceae</taxon>
        <taxon>Colletotrichum</taxon>
        <taxon>Colletotrichum graminicola species complex</taxon>
    </lineage>
</organism>
<dbReference type="Proteomes" id="UP000027238">
    <property type="component" value="Unassembled WGS sequence"/>
</dbReference>
<name>A0A066XX27_COLSU</name>
<evidence type="ECO:0000256" key="1">
    <source>
        <dbReference type="SAM" id="MobiDB-lite"/>
    </source>
</evidence>
<keyword evidence="3" id="KW-1185">Reference proteome</keyword>
<feature type="region of interest" description="Disordered" evidence="1">
    <location>
        <begin position="104"/>
        <end position="155"/>
    </location>
</feature>
<sequence length="155" mass="16816">MPGPLSNLTTPVLFATKGLAPGFGDFERCMHYLSSIPIREAQLKGVLAKSVDIVWEVLLDEMGQDHYRYHHRYVYTGLSGATVWSSLWDEIDPVFSIIRDQNALPRPGDQKAARDGTSAGGAASQGYALEAGGRRDGQGAQGALGPDARGSWRNR</sequence>
<reference evidence="3" key="1">
    <citation type="journal article" date="2014" name="Genome Announc.">
        <title>Draft genome sequence of Colletotrichum sublineola, a destructive pathogen of cultivated sorghum.</title>
        <authorList>
            <person name="Baroncelli R."/>
            <person name="Sanz-Martin J.M."/>
            <person name="Rech G.E."/>
            <person name="Sukno S.A."/>
            <person name="Thon M.R."/>
        </authorList>
    </citation>
    <scope>NUCLEOTIDE SEQUENCE [LARGE SCALE GENOMIC DNA]</scope>
    <source>
        <strain evidence="3">TX430BB</strain>
    </source>
</reference>